<name>A0A4U5NB77_STECR</name>
<evidence type="ECO:0000313" key="2">
    <source>
        <dbReference type="Proteomes" id="UP000298663"/>
    </source>
</evidence>
<sequence>MADSLSIVRCVEKRFVTDQIGTSWPHFGHQTHEAYIWCFRKLTPGSAPPLFSPLILTFLAIQSLTLAPKSNPYLLPYQARFQATVSNRTRNVSPNQSRLPAAI</sequence>
<dbReference type="Proteomes" id="UP000298663">
    <property type="component" value="Unassembled WGS sequence"/>
</dbReference>
<evidence type="ECO:0000313" key="1">
    <source>
        <dbReference type="EMBL" id="TKR79800.1"/>
    </source>
</evidence>
<dbReference type="AlphaFoldDB" id="A0A4U5NB77"/>
<proteinExistence type="predicted"/>
<organism evidence="1 2">
    <name type="scientific">Steinernema carpocapsae</name>
    <name type="common">Entomopathogenic nematode</name>
    <dbReference type="NCBI Taxonomy" id="34508"/>
    <lineage>
        <taxon>Eukaryota</taxon>
        <taxon>Metazoa</taxon>
        <taxon>Ecdysozoa</taxon>
        <taxon>Nematoda</taxon>
        <taxon>Chromadorea</taxon>
        <taxon>Rhabditida</taxon>
        <taxon>Tylenchina</taxon>
        <taxon>Panagrolaimomorpha</taxon>
        <taxon>Strongyloidoidea</taxon>
        <taxon>Steinernematidae</taxon>
        <taxon>Steinernema</taxon>
    </lineage>
</organism>
<keyword evidence="2" id="KW-1185">Reference proteome</keyword>
<gene>
    <name evidence="1" type="ORF">L596_013967</name>
</gene>
<comment type="caution">
    <text evidence="1">The sequence shown here is derived from an EMBL/GenBank/DDBJ whole genome shotgun (WGS) entry which is preliminary data.</text>
</comment>
<reference evidence="1 2" key="2">
    <citation type="journal article" date="2019" name="G3 (Bethesda)">
        <title>Hybrid Assembly of the Genome of the Entomopathogenic Nematode Steinernema carpocapsae Identifies the X-Chromosome.</title>
        <authorList>
            <person name="Serra L."/>
            <person name="Macchietto M."/>
            <person name="Macias-Munoz A."/>
            <person name="McGill C.J."/>
            <person name="Rodriguez I.M."/>
            <person name="Rodriguez B."/>
            <person name="Murad R."/>
            <person name="Mortazavi A."/>
        </authorList>
    </citation>
    <scope>NUCLEOTIDE SEQUENCE [LARGE SCALE GENOMIC DNA]</scope>
    <source>
        <strain evidence="1 2">ALL</strain>
    </source>
</reference>
<protein>
    <submittedName>
        <fullName evidence="1">Uncharacterized protein</fullName>
    </submittedName>
</protein>
<dbReference type="EMBL" id="AZBU02000004">
    <property type="protein sequence ID" value="TKR79800.1"/>
    <property type="molecule type" value="Genomic_DNA"/>
</dbReference>
<accession>A0A4U5NB77</accession>
<reference evidence="1 2" key="1">
    <citation type="journal article" date="2015" name="Genome Biol.">
        <title>Comparative genomics of Steinernema reveals deeply conserved gene regulatory networks.</title>
        <authorList>
            <person name="Dillman A.R."/>
            <person name="Macchietto M."/>
            <person name="Porter C.F."/>
            <person name="Rogers A."/>
            <person name="Williams B."/>
            <person name="Antoshechkin I."/>
            <person name="Lee M.M."/>
            <person name="Goodwin Z."/>
            <person name="Lu X."/>
            <person name="Lewis E.E."/>
            <person name="Goodrich-Blair H."/>
            <person name="Stock S.P."/>
            <person name="Adams B.J."/>
            <person name="Sternberg P.W."/>
            <person name="Mortazavi A."/>
        </authorList>
    </citation>
    <scope>NUCLEOTIDE SEQUENCE [LARGE SCALE GENOMIC DNA]</scope>
    <source>
        <strain evidence="1 2">ALL</strain>
    </source>
</reference>